<sequence>MSTAMVTYGSPEMVDLEVTTTLRTVKTRAEPQDERRIVGRVLDPVVGTAFEVRIGHTYRFAVGGEVVHEMDVDEGVPATVYATKSLPDGSQLMWTHDGRFAMTQGRAGTRVTLRDQAEWSRFGWVVEGDRVGWSIGSGVFDFRKVLQ</sequence>
<dbReference type="EMBL" id="MH976512">
    <property type="protein sequence ID" value="AYR02900.1"/>
    <property type="molecule type" value="Genomic_DNA"/>
</dbReference>
<evidence type="ECO:0000313" key="2">
    <source>
        <dbReference type="Proteomes" id="UP000273369"/>
    </source>
</evidence>
<protein>
    <submittedName>
        <fullName evidence="1">Uncharacterized protein</fullName>
    </submittedName>
</protein>
<keyword evidence="2" id="KW-1185">Reference proteome</keyword>
<dbReference type="RefSeq" id="YP_010099336.1">
    <property type="nucleotide sequence ID" value="NC_055776.1"/>
</dbReference>
<organism evidence="1 2">
    <name type="scientific">Gordonia phage Geodirt</name>
    <dbReference type="NCBI Taxonomy" id="2483670"/>
    <lineage>
        <taxon>Viruses</taxon>
        <taxon>Duplodnaviria</taxon>
        <taxon>Heunggongvirae</taxon>
        <taxon>Uroviricota</taxon>
        <taxon>Caudoviricetes</taxon>
        <taxon>Stackebrandtviridae</taxon>
        <taxon>Schenleyvirinae</taxon>
        <taxon>Vividuovirus</taxon>
        <taxon>Vividuovirus geodirt</taxon>
    </lineage>
</organism>
<dbReference type="Proteomes" id="UP000273369">
    <property type="component" value="Segment"/>
</dbReference>
<evidence type="ECO:0000313" key="1">
    <source>
        <dbReference type="EMBL" id="AYR02900.1"/>
    </source>
</evidence>
<reference evidence="1 2" key="1">
    <citation type="submission" date="2018-09" db="EMBL/GenBank/DDBJ databases">
        <authorList>
            <person name="Pope W.H."/>
            <person name="Garlena R.A."/>
            <person name="Russell D.A."/>
            <person name="Jacobs-Sera D."/>
            <person name="Hatfull G.F."/>
        </authorList>
    </citation>
    <scope>NUCLEOTIDE SEQUENCE [LARGE SCALE GENOMIC DNA]</scope>
</reference>
<gene>
    <name evidence="1" type="primary">6</name>
    <name evidence="1" type="ORF">SEA_GEODIRT_6</name>
</gene>
<dbReference type="KEGG" id="vg:65117023"/>
<proteinExistence type="predicted"/>
<name>A0A3G3M8Q9_9CAUD</name>
<accession>A0A3G3M8Q9</accession>
<dbReference type="GeneID" id="65117023"/>